<keyword evidence="1" id="KW-0813">Transport</keyword>
<dbReference type="AlphaFoldDB" id="A0A098LI59"/>
<dbReference type="PROSITE" id="PS50903">
    <property type="entry name" value="RUBREDOXIN_LIKE"/>
    <property type="match status" value="1"/>
</dbReference>
<evidence type="ECO:0000259" key="5">
    <source>
        <dbReference type="PROSITE" id="PS50903"/>
    </source>
</evidence>
<protein>
    <submittedName>
        <fullName evidence="6">Rubredoxin</fullName>
    </submittedName>
</protein>
<organism evidence="6 7">
    <name type="scientific">Sporocytophaga myxococcoides</name>
    <dbReference type="NCBI Taxonomy" id="153721"/>
    <lineage>
        <taxon>Bacteria</taxon>
        <taxon>Pseudomonadati</taxon>
        <taxon>Bacteroidota</taxon>
        <taxon>Cytophagia</taxon>
        <taxon>Cytophagales</taxon>
        <taxon>Cytophagaceae</taxon>
        <taxon>Sporocytophaga</taxon>
    </lineage>
</organism>
<dbReference type="eggNOG" id="COG1773">
    <property type="taxonomic scope" value="Bacteria"/>
</dbReference>
<gene>
    <name evidence="6" type="ORF">MYP_3885</name>
</gene>
<dbReference type="SUPFAM" id="SSF57802">
    <property type="entry name" value="Rubredoxin-like"/>
    <property type="match status" value="1"/>
</dbReference>
<evidence type="ECO:0000313" key="6">
    <source>
        <dbReference type="EMBL" id="GAL86655.1"/>
    </source>
</evidence>
<dbReference type="EMBL" id="BBLT01000009">
    <property type="protein sequence ID" value="GAL86655.1"/>
    <property type="molecule type" value="Genomic_DNA"/>
</dbReference>
<dbReference type="OrthoDB" id="9758182at2"/>
<evidence type="ECO:0000256" key="2">
    <source>
        <dbReference type="ARBA" id="ARBA00022723"/>
    </source>
</evidence>
<keyword evidence="7" id="KW-1185">Reference proteome</keyword>
<dbReference type="InterPro" id="IPR024935">
    <property type="entry name" value="Rubredoxin_dom"/>
</dbReference>
<comment type="caution">
    <text evidence="6">The sequence shown here is derived from an EMBL/GenBank/DDBJ whole genome shotgun (WGS) entry which is preliminary data.</text>
</comment>
<dbReference type="CDD" id="cd00730">
    <property type="entry name" value="rubredoxin"/>
    <property type="match status" value="1"/>
</dbReference>
<keyword evidence="2" id="KW-0479">Metal-binding</keyword>
<dbReference type="Proteomes" id="UP000030185">
    <property type="component" value="Unassembled WGS sequence"/>
</dbReference>
<sequence>MEEVIRILTIGGIISPGELEKIALCAKGHKCSGINFGSRQEIYLTCPVKEVDKLKDDLKSLSFLCESSSGQHSNIVTSSASVGLYPSTIWVTADTFFDVLEEFDYQPKLKINITDPAQRLIPHFTGHLNFIASHHRNYWFLYVRLPGFAQRELWPALIYIDDVALLSKKIEELYYKNKPADLNEFFNMITTDVISNSRTIDGNCNISKGSIPYYEGLNPMGGVYWLGIYRRNYEYPIEFILDVCEICNESRIGKINLTTWKSLLIKDIKDEERIKWEVLLGKHGINIRHSSLELHWQLPDLNLKALELKNKLVDIFDRKDIRTYGICFGISTPETISYGNIIIRFNESQNIYSIFHTEDFDPTNSELILFEESITESELAEELQSLCLIFYSQLNKKKVDDAPLKPRMLKPEIDLFQCTICFTIYNQTIGDIVAGISPGVPFNLLPETYCCPVCEGEKESYIKMVS</sequence>
<name>A0A098LI59_9BACT</name>
<dbReference type="RefSeq" id="WP_052430345.1">
    <property type="nucleotide sequence ID" value="NZ_BBLT01000009.1"/>
</dbReference>
<dbReference type="InterPro" id="IPR024934">
    <property type="entry name" value="Rubredoxin-like_dom"/>
</dbReference>
<dbReference type="GO" id="GO:0005506">
    <property type="term" value="F:iron ion binding"/>
    <property type="evidence" value="ECO:0007669"/>
    <property type="project" value="InterPro"/>
</dbReference>
<keyword evidence="4" id="KW-0408">Iron</keyword>
<dbReference type="Gene3D" id="2.20.28.10">
    <property type="match status" value="1"/>
</dbReference>
<evidence type="ECO:0000313" key="7">
    <source>
        <dbReference type="Proteomes" id="UP000030185"/>
    </source>
</evidence>
<accession>A0A098LI59</accession>
<dbReference type="Pfam" id="PF00301">
    <property type="entry name" value="Rubredoxin"/>
    <property type="match status" value="1"/>
</dbReference>
<proteinExistence type="predicted"/>
<evidence type="ECO:0000256" key="3">
    <source>
        <dbReference type="ARBA" id="ARBA00022982"/>
    </source>
</evidence>
<dbReference type="STRING" id="153721.MYP_3885"/>
<evidence type="ECO:0000256" key="4">
    <source>
        <dbReference type="ARBA" id="ARBA00023004"/>
    </source>
</evidence>
<reference evidence="6 7" key="1">
    <citation type="submission" date="2014-09" db="EMBL/GenBank/DDBJ databases">
        <title>Sporocytophaga myxococcoides PG-01 genome sequencing.</title>
        <authorList>
            <person name="Liu L."/>
            <person name="Gao P.J."/>
            <person name="Chen G.J."/>
            <person name="Wang L.S."/>
        </authorList>
    </citation>
    <scope>NUCLEOTIDE SEQUENCE [LARGE SCALE GENOMIC DNA]</scope>
    <source>
        <strain evidence="6 7">PG-01</strain>
    </source>
</reference>
<evidence type="ECO:0000256" key="1">
    <source>
        <dbReference type="ARBA" id="ARBA00022448"/>
    </source>
</evidence>
<keyword evidence="3" id="KW-0249">Electron transport</keyword>
<feature type="domain" description="Rubredoxin-like" evidence="5">
    <location>
        <begin position="413"/>
        <end position="464"/>
    </location>
</feature>